<dbReference type="Proteomes" id="UP000271098">
    <property type="component" value="Unassembled WGS sequence"/>
</dbReference>
<evidence type="ECO:0000313" key="3">
    <source>
        <dbReference type="WBParaSite" id="GPUH_0000822301-mRNA-1"/>
    </source>
</evidence>
<proteinExistence type="predicted"/>
<dbReference type="PANTHER" id="PTHR31578:SF3">
    <property type="entry name" value="NEMATODE SPECIFIC PEPTIDE FAMILY"/>
    <property type="match status" value="1"/>
</dbReference>
<dbReference type="SUPFAM" id="SSF141739">
    <property type="entry name" value="MFPT repeat-like"/>
    <property type="match status" value="1"/>
</dbReference>
<dbReference type="InterPro" id="IPR021010">
    <property type="entry name" value="Cytosolic_motility_protein"/>
</dbReference>
<dbReference type="OrthoDB" id="5826723at2759"/>
<dbReference type="WBParaSite" id="GPUH_0000822301-mRNA-1">
    <property type="protein sequence ID" value="GPUH_0000822301-mRNA-1"/>
    <property type="gene ID" value="GPUH_0000822301"/>
</dbReference>
<organism evidence="3">
    <name type="scientific">Gongylonema pulchrum</name>
    <dbReference type="NCBI Taxonomy" id="637853"/>
    <lineage>
        <taxon>Eukaryota</taxon>
        <taxon>Metazoa</taxon>
        <taxon>Ecdysozoa</taxon>
        <taxon>Nematoda</taxon>
        <taxon>Chromadorea</taxon>
        <taxon>Rhabditida</taxon>
        <taxon>Spirurina</taxon>
        <taxon>Spiruromorpha</taxon>
        <taxon>Spiruroidea</taxon>
        <taxon>Gongylonematidae</taxon>
        <taxon>Gongylonema</taxon>
    </lineage>
</organism>
<reference evidence="3" key="1">
    <citation type="submission" date="2016-06" db="UniProtKB">
        <authorList>
            <consortium name="WormBaseParasite"/>
        </authorList>
    </citation>
    <scope>IDENTIFICATION</scope>
</reference>
<dbReference type="Pfam" id="PF12150">
    <property type="entry name" value="MFP2b"/>
    <property type="match status" value="1"/>
</dbReference>
<accession>A0A183DHM3</accession>
<dbReference type="EMBL" id="UYRT01023317">
    <property type="protein sequence ID" value="VDK61294.1"/>
    <property type="molecule type" value="Genomic_DNA"/>
</dbReference>
<sequence>MHYGVHLQLGFEYKWLPYKSVRDGTGAFKPVHVGDCIPCVLKTSKGSELLGNLHTKMEKATAGYCGKDAAVTGPAVNEFEVLCRNGFKKS</sequence>
<name>A0A183DHM3_9BILA</name>
<evidence type="ECO:0000313" key="2">
    <source>
        <dbReference type="Proteomes" id="UP000271098"/>
    </source>
</evidence>
<reference evidence="1 2" key="2">
    <citation type="submission" date="2018-11" db="EMBL/GenBank/DDBJ databases">
        <authorList>
            <consortium name="Pathogen Informatics"/>
        </authorList>
    </citation>
    <scope>NUCLEOTIDE SEQUENCE [LARGE SCALE GENOMIC DNA]</scope>
</reference>
<evidence type="ECO:0000313" key="1">
    <source>
        <dbReference type="EMBL" id="VDK61294.1"/>
    </source>
</evidence>
<protein>
    <submittedName>
        <fullName evidence="1 3">Uncharacterized protein</fullName>
    </submittedName>
</protein>
<dbReference type="AlphaFoldDB" id="A0A183DHM3"/>
<dbReference type="PANTHER" id="PTHR31578">
    <property type="entry name" value="PROTEIN CBG21223-RELATED"/>
    <property type="match status" value="1"/>
</dbReference>
<gene>
    <name evidence="1" type="ORF">GPUH_LOCUS8214</name>
</gene>
<keyword evidence="2" id="KW-1185">Reference proteome</keyword>